<organism evidence="6 7">
    <name type="scientific">Microbaculum marinisediminis</name>
    <dbReference type="NCBI Taxonomy" id="2931392"/>
    <lineage>
        <taxon>Bacteria</taxon>
        <taxon>Pseudomonadati</taxon>
        <taxon>Pseudomonadota</taxon>
        <taxon>Alphaproteobacteria</taxon>
        <taxon>Hyphomicrobiales</taxon>
        <taxon>Tepidamorphaceae</taxon>
        <taxon>Microbaculum</taxon>
    </lineage>
</organism>
<comment type="similarity">
    <text evidence="4 5">Belongs to the RNA methyltransferase RlmH family.</text>
</comment>
<evidence type="ECO:0000313" key="6">
    <source>
        <dbReference type="EMBL" id="MCT8972467.1"/>
    </source>
</evidence>
<comment type="subcellular location">
    <subcellularLocation>
        <location evidence="5">Cytoplasm</location>
    </subcellularLocation>
</comment>
<gene>
    <name evidence="5 6" type="primary">rlmH</name>
    <name evidence="6" type="ORF">MUB46_11415</name>
</gene>
<feature type="binding site" evidence="5">
    <location>
        <position position="103"/>
    </location>
    <ligand>
        <name>S-adenosyl-L-methionine</name>
        <dbReference type="ChEBI" id="CHEBI:59789"/>
    </ligand>
</feature>
<keyword evidence="5" id="KW-0963">Cytoplasm</keyword>
<keyword evidence="1 5" id="KW-0489">Methyltransferase</keyword>
<keyword evidence="5" id="KW-0698">rRNA processing</keyword>
<comment type="function">
    <text evidence="5">Specifically methylates the pseudouridine at position 1915 (m3Psi1915) in 23S rRNA.</text>
</comment>
<evidence type="ECO:0000256" key="2">
    <source>
        <dbReference type="ARBA" id="ARBA00022679"/>
    </source>
</evidence>
<keyword evidence="7" id="KW-1185">Reference proteome</keyword>
<evidence type="ECO:0000256" key="1">
    <source>
        <dbReference type="ARBA" id="ARBA00022603"/>
    </source>
</evidence>
<evidence type="ECO:0000256" key="3">
    <source>
        <dbReference type="ARBA" id="ARBA00022691"/>
    </source>
</evidence>
<protein>
    <recommendedName>
        <fullName evidence="5">Ribosomal RNA large subunit methyltransferase H</fullName>
        <ecNumber evidence="5">2.1.1.177</ecNumber>
    </recommendedName>
    <alternativeName>
        <fullName evidence="5">23S rRNA (pseudouridine1915-N3)-methyltransferase</fullName>
    </alternativeName>
    <alternativeName>
        <fullName evidence="5">23S rRNA m3Psi1915 methyltransferase</fullName>
    </alternativeName>
    <alternativeName>
        <fullName evidence="5">rRNA (pseudouridine-N3-)-methyltransferase RlmH</fullName>
    </alternativeName>
</protein>
<dbReference type="AlphaFoldDB" id="A0AAW5QX12"/>
<feature type="binding site" evidence="5">
    <location>
        <position position="71"/>
    </location>
    <ligand>
        <name>S-adenosyl-L-methionine</name>
        <dbReference type="ChEBI" id="CHEBI:59789"/>
    </ligand>
</feature>
<accession>A0AAW5QX12</accession>
<dbReference type="RefSeq" id="WP_261616027.1">
    <property type="nucleotide sequence ID" value="NZ_JALIDZ010000004.1"/>
</dbReference>
<dbReference type="HAMAP" id="MF_00658">
    <property type="entry name" value="23SrRNA_methyltr_H"/>
    <property type="match status" value="1"/>
</dbReference>
<name>A0AAW5QX12_9HYPH</name>
<evidence type="ECO:0000313" key="7">
    <source>
        <dbReference type="Proteomes" id="UP001320898"/>
    </source>
</evidence>
<dbReference type="SUPFAM" id="SSF75217">
    <property type="entry name" value="alpha/beta knot"/>
    <property type="match status" value="1"/>
</dbReference>
<dbReference type="EMBL" id="JALIDZ010000004">
    <property type="protein sequence ID" value="MCT8972467.1"/>
    <property type="molecule type" value="Genomic_DNA"/>
</dbReference>
<keyword evidence="2 5" id="KW-0808">Transferase</keyword>
<dbReference type="Pfam" id="PF02590">
    <property type="entry name" value="SPOUT_MTase"/>
    <property type="match status" value="1"/>
</dbReference>
<feature type="binding site" evidence="5">
    <location>
        <begin position="122"/>
        <end position="127"/>
    </location>
    <ligand>
        <name>S-adenosyl-L-methionine</name>
        <dbReference type="ChEBI" id="CHEBI:59789"/>
    </ligand>
</feature>
<comment type="subunit">
    <text evidence="5">Homodimer.</text>
</comment>
<dbReference type="GO" id="GO:0070038">
    <property type="term" value="F:rRNA (pseudouridine-N3-)-methyltransferase activity"/>
    <property type="evidence" value="ECO:0007669"/>
    <property type="project" value="UniProtKB-UniRule"/>
</dbReference>
<dbReference type="InterPro" id="IPR029026">
    <property type="entry name" value="tRNA_m1G_MTases_N"/>
</dbReference>
<dbReference type="CDD" id="cd18081">
    <property type="entry name" value="RlmH-like"/>
    <property type="match status" value="1"/>
</dbReference>
<dbReference type="InterPro" id="IPR003742">
    <property type="entry name" value="RlmH-like"/>
</dbReference>
<dbReference type="EC" id="2.1.1.177" evidence="5"/>
<dbReference type="NCBIfam" id="NF000989">
    <property type="entry name" value="PRK00103.2-3"/>
    <property type="match status" value="1"/>
</dbReference>
<dbReference type="PIRSF" id="PIRSF004505">
    <property type="entry name" value="MT_bac"/>
    <property type="match status" value="1"/>
</dbReference>
<evidence type="ECO:0000256" key="5">
    <source>
        <dbReference type="HAMAP-Rule" id="MF_00658"/>
    </source>
</evidence>
<dbReference type="InterPro" id="IPR029028">
    <property type="entry name" value="Alpha/beta_knot_MTases"/>
</dbReference>
<comment type="caution">
    <text evidence="6">The sequence shown here is derived from an EMBL/GenBank/DDBJ whole genome shotgun (WGS) entry which is preliminary data.</text>
</comment>
<evidence type="ECO:0000256" key="4">
    <source>
        <dbReference type="ARBA" id="ARBA00038303"/>
    </source>
</evidence>
<proteinExistence type="inferred from homology"/>
<keyword evidence="3 5" id="KW-0949">S-adenosyl-L-methionine</keyword>
<dbReference type="Proteomes" id="UP001320898">
    <property type="component" value="Unassembled WGS sequence"/>
</dbReference>
<dbReference type="Gene3D" id="3.40.1280.10">
    <property type="match status" value="1"/>
</dbReference>
<reference evidence="6 7" key="1">
    <citation type="submission" date="2022-04" db="EMBL/GenBank/DDBJ databases">
        <authorList>
            <person name="Ye Y.-Q."/>
            <person name="Du Z.-J."/>
        </authorList>
    </citation>
    <scope>NUCLEOTIDE SEQUENCE [LARGE SCALE GENOMIC DNA]</scope>
    <source>
        <strain evidence="6 7">A6E488</strain>
    </source>
</reference>
<sequence length="155" mass="16601">MRIDILAVGRLKAGGGEHTLVERYLERARGGGRTIGLSGFAVGELPDGRSADWEADALLARMKPGSRRIVLDERGKTVSSETFAGLLGDWRDQGAPATAFLIGGPDGHGKAARNGADLLLSFGAMTWPHQLVRAMLAEQLYRAVTILSGHPYHRA</sequence>
<dbReference type="GO" id="GO:0005737">
    <property type="term" value="C:cytoplasm"/>
    <property type="evidence" value="ECO:0007669"/>
    <property type="project" value="UniProtKB-SubCell"/>
</dbReference>
<dbReference type="PANTHER" id="PTHR33603:SF1">
    <property type="entry name" value="RIBOSOMAL RNA LARGE SUBUNIT METHYLTRANSFERASE H"/>
    <property type="match status" value="1"/>
</dbReference>
<dbReference type="PANTHER" id="PTHR33603">
    <property type="entry name" value="METHYLTRANSFERASE"/>
    <property type="match status" value="1"/>
</dbReference>
<comment type="catalytic activity">
    <reaction evidence="5">
        <text>pseudouridine(1915) in 23S rRNA + S-adenosyl-L-methionine = N(3)-methylpseudouridine(1915) in 23S rRNA + S-adenosyl-L-homocysteine + H(+)</text>
        <dbReference type="Rhea" id="RHEA:42752"/>
        <dbReference type="Rhea" id="RHEA-COMP:10221"/>
        <dbReference type="Rhea" id="RHEA-COMP:10222"/>
        <dbReference type="ChEBI" id="CHEBI:15378"/>
        <dbReference type="ChEBI" id="CHEBI:57856"/>
        <dbReference type="ChEBI" id="CHEBI:59789"/>
        <dbReference type="ChEBI" id="CHEBI:65314"/>
        <dbReference type="ChEBI" id="CHEBI:74486"/>
        <dbReference type="EC" id="2.1.1.177"/>
    </reaction>
</comment>